<dbReference type="Proteomes" id="UP000465112">
    <property type="component" value="Chromosome 14"/>
</dbReference>
<sequence>MGRAVIPGKRIDIDLANVPDMSVPTGDTSLSGNIVIRPQTTVRRRCLLSQQSEKRKKLVLGSCLLRRAIARAEGKQRPCPP</sequence>
<dbReference type="AlphaFoldDB" id="A0A6A5ECR2"/>
<name>A0A6A5ECR2_PERFL</name>
<organism evidence="1 2">
    <name type="scientific">Perca fluviatilis</name>
    <name type="common">European perch</name>
    <dbReference type="NCBI Taxonomy" id="8168"/>
    <lineage>
        <taxon>Eukaryota</taxon>
        <taxon>Metazoa</taxon>
        <taxon>Chordata</taxon>
        <taxon>Craniata</taxon>
        <taxon>Vertebrata</taxon>
        <taxon>Euteleostomi</taxon>
        <taxon>Actinopterygii</taxon>
        <taxon>Neopterygii</taxon>
        <taxon>Teleostei</taxon>
        <taxon>Neoteleostei</taxon>
        <taxon>Acanthomorphata</taxon>
        <taxon>Eupercaria</taxon>
        <taxon>Perciformes</taxon>
        <taxon>Percoidei</taxon>
        <taxon>Percidae</taxon>
        <taxon>Percinae</taxon>
        <taxon>Perca</taxon>
    </lineage>
</organism>
<evidence type="ECO:0000313" key="2">
    <source>
        <dbReference type="Proteomes" id="UP000465112"/>
    </source>
</evidence>
<evidence type="ECO:0000313" key="1">
    <source>
        <dbReference type="EMBL" id="KAF1380376.1"/>
    </source>
</evidence>
<gene>
    <name evidence="1" type="ORF">PFLUV_G00163020</name>
</gene>
<keyword evidence="2" id="KW-1185">Reference proteome</keyword>
<proteinExistence type="predicted"/>
<reference evidence="1 2" key="1">
    <citation type="submission" date="2019-06" db="EMBL/GenBank/DDBJ databases">
        <title>A chromosome-scale genome assembly of the European perch, Perca fluviatilis.</title>
        <authorList>
            <person name="Roques C."/>
            <person name="Zahm M."/>
            <person name="Cabau C."/>
            <person name="Klopp C."/>
            <person name="Bouchez O."/>
            <person name="Donnadieu C."/>
            <person name="Kuhl H."/>
            <person name="Gislard M."/>
            <person name="Guendouz S."/>
            <person name="Journot L."/>
            <person name="Haffray P."/>
            <person name="Bestin A."/>
            <person name="Morvezen R."/>
            <person name="Feron R."/>
            <person name="Wen M."/>
            <person name="Jouanno E."/>
            <person name="Herpin A."/>
            <person name="Schartl M."/>
            <person name="Postlethwait J."/>
            <person name="Schaerlinger B."/>
            <person name="Chardard D."/>
            <person name="Lecocq T."/>
            <person name="Poncet C."/>
            <person name="Jaffrelo L."/>
            <person name="Lampietro C."/>
            <person name="Guiguen Y."/>
        </authorList>
    </citation>
    <scope>NUCLEOTIDE SEQUENCE [LARGE SCALE GENOMIC DNA]</scope>
    <source>
        <tissue evidence="1">Blood</tissue>
    </source>
</reference>
<protein>
    <submittedName>
        <fullName evidence="1">Uncharacterized protein</fullName>
    </submittedName>
</protein>
<accession>A0A6A5ECR2</accession>
<comment type="caution">
    <text evidence="1">The sequence shown here is derived from an EMBL/GenBank/DDBJ whole genome shotgun (WGS) entry which is preliminary data.</text>
</comment>
<dbReference type="EMBL" id="VHII01000014">
    <property type="protein sequence ID" value="KAF1380376.1"/>
    <property type="molecule type" value="Genomic_DNA"/>
</dbReference>